<dbReference type="AlphaFoldDB" id="A0AA96W0U8"/>
<gene>
    <name evidence="1" type="ORF">PW252_02205</name>
</gene>
<reference evidence="1" key="1">
    <citation type="submission" date="2023-02" db="EMBL/GenBank/DDBJ databases">
        <title>Streptococcus sp. Genome Sequencing and Assembly.</title>
        <authorList>
            <person name="Shore S.M."/>
            <person name="Nicholson T.L."/>
        </authorList>
    </citation>
    <scope>NUCLEOTIDE SEQUENCE</scope>
    <source>
        <strain evidence="1">29887</strain>
    </source>
</reference>
<organism evidence="1">
    <name type="scientific">Streptococcus iners</name>
    <dbReference type="NCBI Taxonomy" id="3028084"/>
    <lineage>
        <taxon>Bacteria</taxon>
        <taxon>Bacillati</taxon>
        <taxon>Bacillota</taxon>
        <taxon>Bacilli</taxon>
        <taxon>Lactobacillales</taxon>
        <taxon>Streptococcaceae</taxon>
        <taxon>Streptococcus</taxon>
    </lineage>
</organism>
<evidence type="ECO:0000313" key="1">
    <source>
        <dbReference type="EMBL" id="WNY51495.1"/>
    </source>
</evidence>
<proteinExistence type="predicted"/>
<dbReference type="KEGG" id="sins:PW252_02205"/>
<accession>A0AA96W0U8</accession>
<dbReference type="EMBL" id="CP118735">
    <property type="protein sequence ID" value="WNY51495.1"/>
    <property type="molecule type" value="Genomic_DNA"/>
</dbReference>
<name>A0AA96W0U8_9STRE</name>
<sequence length="69" mass="7971">MNVKYFISANLKEKQVTLIFSSGTELTFVKENIDSNFKYDDSLIELIEKDTNYNHLINLDSVIAVRVID</sequence>
<dbReference type="RefSeq" id="WP_248051633.1">
    <property type="nucleotide sequence ID" value="NZ_CP118735.1"/>
</dbReference>
<protein>
    <submittedName>
        <fullName evidence="1">Uncharacterized protein</fullName>
    </submittedName>
</protein>